<keyword evidence="2" id="KW-0812">Transmembrane</keyword>
<dbReference type="EMBL" id="LFND01000003">
    <property type="protein sequence ID" value="KMQ65215.1"/>
    <property type="molecule type" value="Genomic_DNA"/>
</dbReference>
<keyword evidence="2" id="KW-1133">Transmembrane helix</keyword>
<feature type="transmembrane region" description="Helical" evidence="2">
    <location>
        <begin position="253"/>
        <end position="275"/>
    </location>
</feature>
<keyword evidence="2" id="KW-0472">Membrane</keyword>
<dbReference type="AlphaFoldDB" id="A0A0J7L852"/>
<dbReference type="Pfam" id="PF12040">
    <property type="entry name" value="DUF3526"/>
    <property type="match status" value="1"/>
</dbReference>
<dbReference type="PANTHER" id="PTHR43471:SF1">
    <property type="entry name" value="ABC TRANSPORTER PERMEASE PROTEIN NOSY-RELATED"/>
    <property type="match status" value="1"/>
</dbReference>
<dbReference type="RefSeq" id="WP_048507146.1">
    <property type="nucleotide sequence ID" value="NZ_LFND01000003.1"/>
</dbReference>
<comment type="caution">
    <text evidence="3">The sequence shown here is derived from an EMBL/GenBank/DDBJ whole genome shotgun (WGS) entry which is preliminary data.</text>
</comment>
<dbReference type="STRING" id="558151.ACM46_11290"/>
<dbReference type="OrthoDB" id="184009at2"/>
<dbReference type="PATRIC" id="fig|558151.6.peg.2386"/>
<organism evidence="3 4">
    <name type="scientific">Chryseobacterium angstadtii</name>
    <dbReference type="NCBI Taxonomy" id="558151"/>
    <lineage>
        <taxon>Bacteria</taxon>
        <taxon>Pseudomonadati</taxon>
        <taxon>Bacteroidota</taxon>
        <taxon>Flavobacteriia</taxon>
        <taxon>Flavobacteriales</taxon>
        <taxon>Weeksellaceae</taxon>
        <taxon>Chryseobacterium group</taxon>
        <taxon>Chryseobacterium</taxon>
    </lineage>
</organism>
<evidence type="ECO:0000256" key="1">
    <source>
        <dbReference type="SAM" id="Coils"/>
    </source>
</evidence>
<proteinExistence type="predicted"/>
<feature type="transmembrane region" description="Helical" evidence="2">
    <location>
        <begin position="214"/>
        <end position="241"/>
    </location>
</feature>
<protein>
    <submittedName>
        <fullName evidence="3">ABC transporter permease</fullName>
    </submittedName>
</protein>
<gene>
    <name evidence="3" type="ORF">ACM46_11290</name>
</gene>
<sequence>MRIPIIRLISTQFWKQSLQNKAVLFLLLILSLLFAFAAYTGWEDYKIQEDIRTEHQTEVRQQWEDKPDKHPHRMAHYGYLIFRARYPLSFFDYGLERYMGSSVFLEAHKQNTVNFSEAGFSSGMLRFGEVSTAMILQTLIPLFIFFLGFSCISAERENNTLKVLISQGAAWKEIFAGKIIGLLGLVSMVFIPVMILSTVIWFSLTGFKGAFDEFLRLVWIAAVYLVYFFIICSVCVMVSAVSRTSKSSLVKLIGLWLLFIIIIPRTAQAFGAYLYPAPSKIDFDTKVENELVKTGDSHNPKDIYYKGIKDSLLQAYQVKTTEELPFNYSGYIMAEGEKISSGIYNRYWQKQLDIYEEQNSVNRSLAFVNPFQAVKDLSTALTGSDFNSYISYQEQVEAYRYQLAQLMNKLQMENISNKKQQENDKPYTISRDHWKELPDFQYRFITGNQLFQNEITSLISLLLWTLGILLCLYIMSKTIKIN</sequence>
<accession>A0A0J7L852</accession>
<feature type="transmembrane region" description="Helical" evidence="2">
    <location>
        <begin position="455"/>
        <end position="475"/>
    </location>
</feature>
<keyword evidence="4" id="KW-1185">Reference proteome</keyword>
<evidence type="ECO:0000313" key="3">
    <source>
        <dbReference type="EMBL" id="KMQ65215.1"/>
    </source>
</evidence>
<feature type="coiled-coil region" evidence="1">
    <location>
        <begin position="389"/>
        <end position="423"/>
    </location>
</feature>
<dbReference type="PANTHER" id="PTHR43471">
    <property type="entry name" value="ABC TRANSPORTER PERMEASE"/>
    <property type="match status" value="1"/>
</dbReference>
<dbReference type="Proteomes" id="UP000036261">
    <property type="component" value="Unassembled WGS sequence"/>
</dbReference>
<evidence type="ECO:0000256" key="2">
    <source>
        <dbReference type="SAM" id="Phobius"/>
    </source>
</evidence>
<dbReference type="InterPro" id="IPR021913">
    <property type="entry name" value="DUF3526"/>
</dbReference>
<reference evidence="3 4" key="1">
    <citation type="journal article" date="2013" name="Int. J. Syst. Evol. Microbiol.">
        <title>Chryseobacterium angstadtii sp. nov., isolated from a newt tank.</title>
        <authorList>
            <person name="Kirk K.E."/>
            <person name="Hoffman J.A."/>
            <person name="Smith K.A."/>
            <person name="Strahan B.L."/>
            <person name="Failor K.C."/>
            <person name="Krebs J.E."/>
            <person name="Gale A.N."/>
            <person name="Do T.D."/>
            <person name="Sontag T.C."/>
            <person name="Batties A.M."/>
            <person name="Mistiszyn K."/>
            <person name="Newman J.D."/>
        </authorList>
    </citation>
    <scope>NUCLEOTIDE SEQUENCE [LARGE SCALE GENOMIC DNA]</scope>
    <source>
        <strain evidence="3 4">KM</strain>
    </source>
</reference>
<name>A0A0J7L852_9FLAO</name>
<evidence type="ECO:0000313" key="4">
    <source>
        <dbReference type="Proteomes" id="UP000036261"/>
    </source>
</evidence>
<feature type="transmembrane region" description="Helical" evidence="2">
    <location>
        <begin position="134"/>
        <end position="154"/>
    </location>
</feature>
<keyword evidence="1" id="KW-0175">Coiled coil</keyword>
<feature type="transmembrane region" description="Helical" evidence="2">
    <location>
        <begin position="175"/>
        <end position="202"/>
    </location>
</feature>